<dbReference type="EC" id="5.4.99.24" evidence="4"/>
<dbReference type="PROSITE" id="PS01129">
    <property type="entry name" value="PSI_RLU"/>
    <property type="match status" value="1"/>
</dbReference>
<dbReference type="InterPro" id="IPR036986">
    <property type="entry name" value="S4_RNA-bd_sf"/>
</dbReference>
<dbReference type="PROSITE" id="PS50889">
    <property type="entry name" value="S4"/>
    <property type="match status" value="1"/>
</dbReference>
<evidence type="ECO:0000256" key="3">
    <source>
        <dbReference type="ARBA" id="ARBA00010876"/>
    </source>
</evidence>
<dbReference type="InterPro" id="IPR006145">
    <property type="entry name" value="PsdUridine_synth_RsuA/RluA"/>
</dbReference>
<comment type="function">
    <text evidence="2">Responsible for synthesis of pseudouridine from uracil at positions 955, 2504 and 2580 in 23S ribosomal RNA.</text>
</comment>
<dbReference type="GO" id="GO:0003723">
    <property type="term" value="F:RNA binding"/>
    <property type="evidence" value="ECO:0007669"/>
    <property type="project" value="UniProtKB-KW"/>
</dbReference>
<comment type="catalytic activity">
    <reaction evidence="1">
        <text>uridine(955/2504/2580) in 23S rRNA = pseudouridine(955/2504/2580) in 23S rRNA</text>
        <dbReference type="Rhea" id="RHEA:42528"/>
        <dbReference type="Rhea" id="RHEA-COMP:10099"/>
        <dbReference type="Rhea" id="RHEA-COMP:10100"/>
        <dbReference type="ChEBI" id="CHEBI:65314"/>
        <dbReference type="ChEBI" id="CHEBI:65315"/>
        <dbReference type="EC" id="5.4.99.24"/>
    </reaction>
</comment>
<dbReference type="GO" id="GO:0000455">
    <property type="term" value="P:enzyme-directed rRNA pseudouridine synthesis"/>
    <property type="evidence" value="ECO:0007669"/>
    <property type="project" value="TreeGrafter"/>
</dbReference>
<evidence type="ECO:0000256" key="5">
    <source>
        <dbReference type="ARBA" id="ARBA00017128"/>
    </source>
</evidence>
<organism evidence="12 13">
    <name type="scientific">Anaplasma phagocytophilum</name>
    <name type="common">Ehrlichia phagocytophila</name>
    <dbReference type="NCBI Taxonomy" id="948"/>
    <lineage>
        <taxon>Bacteria</taxon>
        <taxon>Pseudomonadati</taxon>
        <taxon>Pseudomonadota</taxon>
        <taxon>Alphaproteobacteria</taxon>
        <taxon>Rickettsiales</taxon>
        <taxon>Anaplasmataceae</taxon>
        <taxon>Anaplasma</taxon>
        <taxon>phagocytophilum group</taxon>
    </lineage>
</organism>
<dbReference type="InterPro" id="IPR050188">
    <property type="entry name" value="RluA_PseudoU_synthase"/>
</dbReference>
<dbReference type="InterPro" id="IPR006224">
    <property type="entry name" value="PsdUridine_synth_RluA-like_CS"/>
</dbReference>
<dbReference type="InterPro" id="IPR020103">
    <property type="entry name" value="PsdUridine_synth_cat_dom_sf"/>
</dbReference>
<evidence type="ECO:0000256" key="2">
    <source>
        <dbReference type="ARBA" id="ARBA00002876"/>
    </source>
</evidence>
<evidence type="ECO:0000256" key="4">
    <source>
        <dbReference type="ARBA" id="ARBA00012785"/>
    </source>
</evidence>
<evidence type="ECO:0000256" key="10">
    <source>
        <dbReference type="PROSITE-ProRule" id="PRU00182"/>
    </source>
</evidence>
<dbReference type="Pfam" id="PF00849">
    <property type="entry name" value="PseudoU_synth_2"/>
    <property type="match status" value="1"/>
</dbReference>
<name>A0A098EFV0_ANAPH</name>
<dbReference type="PANTHER" id="PTHR21600:SF81">
    <property type="entry name" value="21S RRNA PSEUDOURIDINE(2819) SYNTHASE"/>
    <property type="match status" value="1"/>
</dbReference>
<evidence type="ECO:0000313" key="12">
    <source>
        <dbReference type="EMBL" id="CEG20660.1"/>
    </source>
</evidence>
<evidence type="ECO:0000256" key="9">
    <source>
        <dbReference type="ARBA" id="ARBA00033053"/>
    </source>
</evidence>
<dbReference type="RefSeq" id="WP_230952717.1">
    <property type="nucleotide sequence ID" value="NZ_CCXQ01000051.1"/>
</dbReference>
<dbReference type="Gene3D" id="3.30.2350.10">
    <property type="entry name" value="Pseudouridine synthase"/>
    <property type="match status" value="1"/>
</dbReference>
<keyword evidence="10" id="KW-0694">RNA-binding</keyword>
<feature type="domain" description="RNA-binding S4" evidence="11">
    <location>
        <begin position="14"/>
        <end position="77"/>
    </location>
</feature>
<dbReference type="GO" id="GO:0160141">
    <property type="term" value="F:23S rRNA pseudouridine(955/2504/2580) synthase activity"/>
    <property type="evidence" value="ECO:0007669"/>
    <property type="project" value="UniProtKB-EC"/>
</dbReference>
<dbReference type="PANTHER" id="PTHR21600">
    <property type="entry name" value="MITOCHONDRIAL RNA PSEUDOURIDINE SYNTHASE"/>
    <property type="match status" value="1"/>
</dbReference>
<dbReference type="InterPro" id="IPR002942">
    <property type="entry name" value="S4_RNA-bd"/>
</dbReference>
<comment type="similarity">
    <text evidence="3">Belongs to the pseudouridine synthase RluA family.</text>
</comment>
<dbReference type="SUPFAM" id="SSF55174">
    <property type="entry name" value="Alpha-L RNA-binding motif"/>
    <property type="match status" value="1"/>
</dbReference>
<evidence type="ECO:0000256" key="1">
    <source>
        <dbReference type="ARBA" id="ARBA00000381"/>
    </source>
</evidence>
<evidence type="ECO:0000256" key="6">
    <source>
        <dbReference type="ARBA" id="ARBA00023235"/>
    </source>
</evidence>
<evidence type="ECO:0000313" key="13">
    <source>
        <dbReference type="Proteomes" id="UP000055047"/>
    </source>
</evidence>
<dbReference type="SUPFAM" id="SSF55120">
    <property type="entry name" value="Pseudouridine synthase"/>
    <property type="match status" value="1"/>
</dbReference>
<protein>
    <recommendedName>
        <fullName evidence="5">Ribosomal large subunit pseudouridine synthase C</fullName>
        <ecNumber evidence="4">5.4.99.24</ecNumber>
    </recommendedName>
    <alternativeName>
        <fullName evidence="7">23S rRNA pseudouridine(955/2504/2580) synthase</fullName>
    </alternativeName>
    <alternativeName>
        <fullName evidence="8">rRNA pseudouridylate synthase C</fullName>
    </alternativeName>
    <alternativeName>
        <fullName evidence="9">rRNA-uridine isomerase C</fullName>
    </alternativeName>
</protein>
<dbReference type="Pfam" id="PF01479">
    <property type="entry name" value="S4"/>
    <property type="match status" value="1"/>
</dbReference>
<gene>
    <name evidence="12" type="primary">rluC</name>
    <name evidence="12" type="ORF">ANAPHAGO_00689</name>
</gene>
<dbReference type="Gene3D" id="3.10.290.10">
    <property type="entry name" value="RNA-binding S4 domain"/>
    <property type="match status" value="1"/>
</dbReference>
<evidence type="ECO:0000256" key="8">
    <source>
        <dbReference type="ARBA" id="ARBA00031975"/>
    </source>
</evidence>
<dbReference type="CDD" id="cd02869">
    <property type="entry name" value="PseudoU_synth_RluA_like"/>
    <property type="match status" value="1"/>
</dbReference>
<evidence type="ECO:0000256" key="7">
    <source>
        <dbReference type="ARBA" id="ARBA00030705"/>
    </source>
</evidence>
<dbReference type="AlphaFoldDB" id="A0A098EFV0"/>
<dbReference type="SMART" id="SM00363">
    <property type="entry name" value="S4"/>
    <property type="match status" value="1"/>
</dbReference>
<dbReference type="Proteomes" id="UP000055047">
    <property type="component" value="Unassembled WGS sequence"/>
</dbReference>
<keyword evidence="6 12" id="KW-0413">Isomerase</keyword>
<evidence type="ECO:0000259" key="11">
    <source>
        <dbReference type="SMART" id="SM00363"/>
    </source>
</evidence>
<accession>A0A098EFV0</accession>
<reference evidence="12 13" key="1">
    <citation type="submission" date="2014-09" db="EMBL/GenBank/DDBJ databases">
        <authorList>
            <person name="Loux Valentin"/>
            <person name="Dugat Thibaut"/>
        </authorList>
    </citation>
    <scope>NUCLEOTIDE SEQUENCE [LARGE SCALE GENOMIC DNA]</scope>
    <source>
        <strain evidence="12 13">BOV-10_179</strain>
    </source>
</reference>
<dbReference type="EMBL" id="CCXQ01000051">
    <property type="protein sequence ID" value="CEG20660.1"/>
    <property type="molecule type" value="Genomic_DNA"/>
</dbReference>
<sequence>MKSITDYLVAEDKMRLDRYVRSILPGVPQALVEKLLRKGEIRLNNSKALASSRVQRGDTVSVRNVDKIASRSKEAKEVHDDALLRLVSDNIIYKDENIIAINKPAGVNVQGGTKVSISLSDLLNKIIPGEQLHIVHRLDRDTSGVLIIARGQSIARILSEELRFRRVRKEYIAVTKGVPAFSKGEITMPIYCKKQSGVGETLIPKEAKTVFSVLQSSKRHAVMLLSPVTGRKHQLRIHLSQFCCPIIGDTKYSKDTEVQQHNSLHLHAFRTSFQLFDREIVIKAPVPEYMIATINELFGDATDVLSFTCD</sequence>
<proteinExistence type="inferred from homology"/>